<protein>
    <submittedName>
        <fullName evidence="1">Uncharacterized protein</fullName>
    </submittedName>
</protein>
<gene>
    <name evidence="1" type="ORF">F443_05205</name>
</gene>
<evidence type="ECO:0000313" key="2">
    <source>
        <dbReference type="Proteomes" id="UP000018721"/>
    </source>
</evidence>
<reference evidence="1 2" key="1">
    <citation type="submission" date="2013-11" db="EMBL/GenBank/DDBJ databases">
        <title>The Genome Sequence of Phytophthora parasitica P1569.</title>
        <authorList>
            <consortium name="The Broad Institute Genomics Platform"/>
            <person name="Russ C."/>
            <person name="Tyler B."/>
            <person name="Panabieres F."/>
            <person name="Shan W."/>
            <person name="Tripathy S."/>
            <person name="Grunwald N."/>
            <person name="Machado M."/>
            <person name="Johnson C.S."/>
            <person name="Arredondo F."/>
            <person name="Hong C."/>
            <person name="Coffey M."/>
            <person name="Young S.K."/>
            <person name="Zeng Q."/>
            <person name="Gargeya S."/>
            <person name="Fitzgerald M."/>
            <person name="Abouelleil A."/>
            <person name="Alvarado L."/>
            <person name="Chapman S.B."/>
            <person name="Gainer-Dewar J."/>
            <person name="Goldberg J."/>
            <person name="Griggs A."/>
            <person name="Gujja S."/>
            <person name="Hansen M."/>
            <person name="Howarth C."/>
            <person name="Imamovic A."/>
            <person name="Ireland A."/>
            <person name="Larimer J."/>
            <person name="McCowan C."/>
            <person name="Murphy C."/>
            <person name="Pearson M."/>
            <person name="Poon T.W."/>
            <person name="Priest M."/>
            <person name="Roberts A."/>
            <person name="Saif S."/>
            <person name="Shea T."/>
            <person name="Sykes S."/>
            <person name="Wortman J."/>
            <person name="Nusbaum C."/>
            <person name="Birren B."/>
        </authorList>
    </citation>
    <scope>NUCLEOTIDE SEQUENCE [LARGE SCALE GENOMIC DNA]</scope>
    <source>
        <strain evidence="1 2">P1569</strain>
    </source>
</reference>
<dbReference type="AlphaFoldDB" id="V9FK30"/>
<dbReference type="HOGENOM" id="CLU_708792_0_0_1"/>
<dbReference type="EMBL" id="ANIZ01000919">
    <property type="protein sequence ID" value="ETI51431.1"/>
    <property type="molecule type" value="Genomic_DNA"/>
</dbReference>
<organism evidence="1 2">
    <name type="scientific">Phytophthora nicotianae P1569</name>
    <dbReference type="NCBI Taxonomy" id="1317065"/>
    <lineage>
        <taxon>Eukaryota</taxon>
        <taxon>Sar</taxon>
        <taxon>Stramenopiles</taxon>
        <taxon>Oomycota</taxon>
        <taxon>Peronosporomycetes</taxon>
        <taxon>Peronosporales</taxon>
        <taxon>Peronosporaceae</taxon>
        <taxon>Phytophthora</taxon>
    </lineage>
</organism>
<dbReference type="Proteomes" id="UP000018721">
    <property type="component" value="Unassembled WGS sequence"/>
</dbReference>
<name>V9FK30_PHYNI</name>
<accession>V9FK30</accession>
<comment type="caution">
    <text evidence="1">The sequence shown here is derived from an EMBL/GenBank/DDBJ whole genome shotgun (WGS) entry which is preliminary data.</text>
</comment>
<sequence>MIDEQKQLRIHRPIGCEYINPYNPVVMASMKCNHDAQFVMNNGSKDAAAYVAKYCFKSQNPVENQLALSLAAFTRAVGKTKELPPDTSSLERGYKMLGSMLYTVTNGQEVAAPMAALYILNKSPFWFSHEFVRVDLWRMLSKRGDSVEISVSQRDVETPQPTHSSISPLNQLEKYWRRSPELESVPFIDILEQYVYKKTKVPSSTVISPLENESFIPITNHKVLVVCGKEIPDISSNLDCESVNFYYLSLLALFKPHRELTLLTPDQSPLCEYRCYLVKGDASTTLRMQHFEQQLQDYFRAQKYDKSNEESMEEALLRTRQPATTSSVDTQLRRGVYTETDSFGEDIPDDFADIMDFVAPNTSTRKLADDAKALVNAVPSLNEAIQAASW</sequence>
<evidence type="ECO:0000313" key="1">
    <source>
        <dbReference type="EMBL" id="ETI51431.1"/>
    </source>
</evidence>
<proteinExistence type="predicted"/>
<keyword evidence="2" id="KW-1185">Reference proteome</keyword>